<keyword evidence="2" id="KW-1185">Reference proteome</keyword>
<gene>
    <name evidence="1" type="ORF">CMUC_0011</name>
</gene>
<dbReference type="Proteomes" id="UP000503264">
    <property type="component" value="Chromosome"/>
</dbReference>
<evidence type="ECO:0000313" key="2">
    <source>
        <dbReference type="Proteomes" id="UP000503264"/>
    </source>
</evidence>
<evidence type="ECO:0000313" key="1">
    <source>
        <dbReference type="EMBL" id="QCD43838.1"/>
    </source>
</evidence>
<accession>A0A6G5QDW2</accession>
<sequence>MTSDRKIELFSKERLSSYADDDEHIANFKLIKNISDKLGVIEIITRNKVAKTLDIKDDTFISRQTLGYWVELMDNEKIHNKIVDFGNIDFRDYSKGNKNNKLLNYQKVWFAYSLVRTIRNRAFHFENLYKLNENKTPRLSTKRGKTIIGIEPTKIECFLNDILKCFDNGLIEYLNGG</sequence>
<dbReference type="AlphaFoldDB" id="A0A6G5QDW2"/>
<organism evidence="1 2">
    <name type="scientific">Campylobacter mucosalis CCUG 21559</name>
    <dbReference type="NCBI Taxonomy" id="1032067"/>
    <lineage>
        <taxon>Bacteria</taxon>
        <taxon>Pseudomonadati</taxon>
        <taxon>Campylobacterota</taxon>
        <taxon>Epsilonproteobacteria</taxon>
        <taxon>Campylobacterales</taxon>
        <taxon>Campylobacteraceae</taxon>
        <taxon>Campylobacter</taxon>
    </lineage>
</organism>
<protein>
    <submittedName>
        <fullName evidence="1">Uncharacterized protein</fullName>
    </submittedName>
</protein>
<dbReference type="RefSeq" id="WP_171993190.1">
    <property type="nucleotide sequence ID" value="NZ_CP012542.1"/>
</dbReference>
<dbReference type="EMBL" id="CP012542">
    <property type="protein sequence ID" value="QCD43838.1"/>
    <property type="molecule type" value="Genomic_DNA"/>
</dbReference>
<reference evidence="1 2" key="1">
    <citation type="submission" date="2016-07" db="EMBL/GenBank/DDBJ databases">
        <title>Comparative genomics of the Campylobacter concisus group.</title>
        <authorList>
            <person name="Miller W.G."/>
            <person name="Yee E."/>
            <person name="Chapman M.H."/>
            <person name="Huynh S."/>
            <person name="Bono J.L."/>
            <person name="On S.L.W."/>
            <person name="StLeger J."/>
            <person name="Foster G."/>
            <person name="Parker C.T."/>
        </authorList>
    </citation>
    <scope>NUCLEOTIDE SEQUENCE [LARGE SCALE GENOMIC DNA]</scope>
    <source>
        <strain evidence="1 2">CCUG 21559</strain>
    </source>
</reference>
<name>A0A6G5QDW2_9BACT</name>
<proteinExistence type="predicted"/>